<gene>
    <name evidence="11" type="primary">LOC109198664</name>
</gene>
<dbReference type="OMA" id="RMRQYKE"/>
<dbReference type="InterPro" id="IPR017907">
    <property type="entry name" value="Znf_RING_CS"/>
</dbReference>
<dbReference type="PANTHER" id="PTHR25465">
    <property type="entry name" value="B-BOX DOMAIN CONTAINING"/>
    <property type="match status" value="1"/>
</dbReference>
<dbReference type="PROSITE" id="PS50089">
    <property type="entry name" value="ZF_RING_2"/>
    <property type="match status" value="1"/>
</dbReference>
<reference evidence="12" key="1">
    <citation type="submission" date="2012-01" db="EMBL/GenBank/DDBJ databases">
        <title>The Genome Sequence of Oreochromis niloticus (Nile Tilapia).</title>
        <authorList>
            <consortium name="Broad Institute Genome Assembly Team"/>
            <consortium name="Broad Institute Sequencing Platform"/>
            <person name="Di Palma F."/>
            <person name="Johnson J."/>
            <person name="Lander E.S."/>
            <person name="Lindblad-Toh K."/>
        </authorList>
    </citation>
    <scope>NUCLEOTIDE SEQUENCE [LARGE SCALE GENOMIC DNA]</scope>
</reference>
<dbReference type="SUPFAM" id="SSF57845">
    <property type="entry name" value="B-box zinc-binding domain"/>
    <property type="match status" value="1"/>
</dbReference>
<dbReference type="InterPro" id="IPR000315">
    <property type="entry name" value="Znf_B-box"/>
</dbReference>
<dbReference type="PROSITE" id="PS50119">
    <property type="entry name" value="ZF_BBOX"/>
    <property type="match status" value="1"/>
</dbReference>
<evidence type="ECO:0000259" key="9">
    <source>
        <dbReference type="PROSITE" id="PS50119"/>
    </source>
</evidence>
<dbReference type="AlphaFoldDB" id="A0A669C5B5"/>
<keyword evidence="5" id="KW-0391">Immunity</keyword>
<dbReference type="GO" id="GO:0045087">
    <property type="term" value="P:innate immune response"/>
    <property type="evidence" value="ECO:0007669"/>
    <property type="project" value="UniProtKB-KW"/>
</dbReference>
<dbReference type="GeneTree" id="ENSGT01040000240385"/>
<keyword evidence="3 6" id="KW-0863">Zinc-finger</keyword>
<feature type="domain" description="RING-type" evidence="8">
    <location>
        <begin position="64"/>
        <end position="104"/>
    </location>
</feature>
<reference evidence="11" key="2">
    <citation type="submission" date="2025-08" db="UniProtKB">
        <authorList>
            <consortium name="Ensembl"/>
        </authorList>
    </citation>
    <scope>IDENTIFICATION</scope>
</reference>
<organism evidence="11 12">
    <name type="scientific">Oreochromis niloticus</name>
    <name type="common">Nile tilapia</name>
    <name type="synonym">Tilapia nilotica</name>
    <dbReference type="NCBI Taxonomy" id="8128"/>
    <lineage>
        <taxon>Eukaryota</taxon>
        <taxon>Metazoa</taxon>
        <taxon>Chordata</taxon>
        <taxon>Craniata</taxon>
        <taxon>Vertebrata</taxon>
        <taxon>Euteleostomi</taxon>
        <taxon>Actinopterygii</taxon>
        <taxon>Neopterygii</taxon>
        <taxon>Teleostei</taxon>
        <taxon>Neoteleostei</taxon>
        <taxon>Acanthomorphata</taxon>
        <taxon>Ovalentaria</taxon>
        <taxon>Cichlomorphae</taxon>
        <taxon>Cichliformes</taxon>
        <taxon>Cichlidae</taxon>
        <taxon>African cichlids</taxon>
        <taxon>Pseudocrenilabrinae</taxon>
        <taxon>Oreochromini</taxon>
        <taxon>Oreochromis</taxon>
    </lineage>
</organism>
<dbReference type="Gene3D" id="3.30.160.60">
    <property type="entry name" value="Classic Zinc Finger"/>
    <property type="match status" value="1"/>
</dbReference>
<dbReference type="InterPro" id="IPR003879">
    <property type="entry name" value="Butyrophylin_SPRY"/>
</dbReference>
<dbReference type="Proteomes" id="UP000005207">
    <property type="component" value="Linkage group LG3"/>
</dbReference>
<dbReference type="InParanoid" id="A0A669C5B5"/>
<reference evidence="11" key="3">
    <citation type="submission" date="2025-09" db="UniProtKB">
        <authorList>
            <consortium name="Ensembl"/>
        </authorList>
    </citation>
    <scope>IDENTIFICATION</scope>
</reference>
<dbReference type="InterPro" id="IPR001841">
    <property type="entry name" value="Znf_RING"/>
</dbReference>
<dbReference type="InterPro" id="IPR013083">
    <property type="entry name" value="Znf_RING/FYVE/PHD"/>
</dbReference>
<dbReference type="Gene3D" id="4.10.830.40">
    <property type="match status" value="1"/>
</dbReference>
<dbReference type="SMART" id="SM00336">
    <property type="entry name" value="BBOX"/>
    <property type="match status" value="1"/>
</dbReference>
<dbReference type="InterPro" id="IPR043136">
    <property type="entry name" value="B30.2/SPRY_sf"/>
</dbReference>
<dbReference type="InterPro" id="IPR051051">
    <property type="entry name" value="E3_ubiq-ligase_TRIM/RNF"/>
</dbReference>
<evidence type="ECO:0000256" key="2">
    <source>
        <dbReference type="ARBA" id="ARBA00022723"/>
    </source>
</evidence>
<dbReference type="GO" id="GO:0005737">
    <property type="term" value="C:cytoplasm"/>
    <property type="evidence" value="ECO:0007669"/>
    <property type="project" value="UniProtKB-ARBA"/>
</dbReference>
<dbReference type="InterPro" id="IPR001870">
    <property type="entry name" value="B30.2/SPRY"/>
</dbReference>
<dbReference type="InterPro" id="IPR013320">
    <property type="entry name" value="ConA-like_dom_sf"/>
</dbReference>
<dbReference type="SMART" id="SM00449">
    <property type="entry name" value="SPRY"/>
    <property type="match status" value="1"/>
</dbReference>
<keyword evidence="12" id="KW-1185">Reference proteome</keyword>
<dbReference type="InterPro" id="IPR003877">
    <property type="entry name" value="SPRY_dom"/>
</dbReference>
<dbReference type="InterPro" id="IPR027370">
    <property type="entry name" value="Znf-RING_euk"/>
</dbReference>
<evidence type="ECO:0000256" key="7">
    <source>
        <dbReference type="SAM" id="Coils"/>
    </source>
</evidence>
<dbReference type="Ensembl" id="ENSONIT00000053917.1">
    <property type="protein sequence ID" value="ENSONIP00000042040.1"/>
    <property type="gene ID" value="ENSONIG00000032628.1"/>
</dbReference>
<protein>
    <submittedName>
        <fullName evidence="11">E3 ubiquitin-protein ligase TRIM39</fullName>
    </submittedName>
</protein>
<dbReference type="PROSITE" id="PS00518">
    <property type="entry name" value="ZF_RING_1"/>
    <property type="match status" value="1"/>
</dbReference>
<dbReference type="GO" id="GO:0008270">
    <property type="term" value="F:zinc ion binding"/>
    <property type="evidence" value="ECO:0007669"/>
    <property type="project" value="UniProtKB-KW"/>
</dbReference>
<dbReference type="PANTHER" id="PTHR25465:SF32">
    <property type="entry name" value="BLOODTHIRSTY-RELATED GENE FAMILY, MEMBER 16 ISOFORM X1-RELATED"/>
    <property type="match status" value="1"/>
</dbReference>
<evidence type="ECO:0000259" key="10">
    <source>
        <dbReference type="PROSITE" id="PS50188"/>
    </source>
</evidence>
<accession>A0A669C5B5</accession>
<dbReference type="SUPFAM" id="SSF49899">
    <property type="entry name" value="Concanavalin A-like lectins/glucanases"/>
    <property type="match status" value="1"/>
</dbReference>
<dbReference type="InterPro" id="IPR006574">
    <property type="entry name" value="PRY"/>
</dbReference>
<evidence type="ECO:0000256" key="6">
    <source>
        <dbReference type="PROSITE-ProRule" id="PRU00024"/>
    </source>
</evidence>
<evidence type="ECO:0000259" key="8">
    <source>
        <dbReference type="PROSITE" id="PS50089"/>
    </source>
</evidence>
<keyword evidence="1" id="KW-0399">Innate immunity</keyword>
<proteinExistence type="predicted"/>
<evidence type="ECO:0000313" key="11">
    <source>
        <dbReference type="Ensembl" id="ENSONIP00000042040.1"/>
    </source>
</evidence>
<dbReference type="PROSITE" id="PS50188">
    <property type="entry name" value="B302_SPRY"/>
    <property type="match status" value="1"/>
</dbReference>
<dbReference type="SUPFAM" id="SSF57850">
    <property type="entry name" value="RING/U-box"/>
    <property type="match status" value="1"/>
</dbReference>
<dbReference type="SMART" id="SM00184">
    <property type="entry name" value="RING"/>
    <property type="match status" value="1"/>
</dbReference>
<dbReference type="CDD" id="cd13733">
    <property type="entry name" value="SPRY_PRY_C-I_1"/>
    <property type="match status" value="1"/>
</dbReference>
<dbReference type="PRINTS" id="PR01407">
    <property type="entry name" value="BUTYPHLNCDUF"/>
</dbReference>
<feature type="domain" description="B box-type" evidence="9">
    <location>
        <begin position="192"/>
        <end position="232"/>
    </location>
</feature>
<evidence type="ECO:0000256" key="5">
    <source>
        <dbReference type="ARBA" id="ARBA00022859"/>
    </source>
</evidence>
<keyword evidence="7" id="KW-0175">Coiled coil</keyword>
<dbReference type="Pfam" id="PF00622">
    <property type="entry name" value="SPRY"/>
    <property type="match status" value="1"/>
</dbReference>
<evidence type="ECO:0000313" key="12">
    <source>
        <dbReference type="Proteomes" id="UP000005207"/>
    </source>
</evidence>
<dbReference type="CDD" id="cd19769">
    <property type="entry name" value="Bbox2_TRIM16-like"/>
    <property type="match status" value="1"/>
</dbReference>
<feature type="coiled-coil region" evidence="7">
    <location>
        <begin position="279"/>
        <end position="342"/>
    </location>
</feature>
<sequence length="584" mass="67653">MQGEPHSPLHGHNRWFSPFYWLLHLNQLHHPQWLLSPKPGLEQQPEIMSAFGFLASLSEDHFVCTICLNVFSDPVTTPCGHNFCRTCLSQHWDRSELCHCPTCSKRFYVRPEFSTNTVIAEISGQIKKRKVETLEDVDAPGKVKCDVCADLQFKALKSCLVCQMSYCEAHLEPHQRVPSLMRHELIEPVENLEERMCRKHERIMECSCRDGQVCICLLCSETDHKDHKTVPVKEEGAQQRENIESQKAKVKLMIEERMEKMKEFTECSELRNVKADQEIEESNTLFSNLINKVEEMQAKLQSNIQIKLRKSQEKDEVVIQELHDEIAELERKHSELDELSQNEDHLWLLQTSKALSNISASKDWSKIKVYSDLGVQTARRAMADLVHTFKTELKTLTKAELTTMRQYKESVTFNPSTAGEGLVVTESGKRLKYFRAASPSSDDFGRFDCPMVFGTKGFTSGRHYWEVQVGLRNNWDVGVAKETVNRSRVVLKRENGFFAIGKRGFDYEVHCTPYTVLYLCPRPRLIGVYLDYEEGRVSFFDVNENLHIYSFTGESFTEKLFPYFYLHSRAKKSEPLLIRDCLYF</sequence>
<dbReference type="Gene3D" id="3.30.40.10">
    <property type="entry name" value="Zinc/RING finger domain, C3HC4 (zinc finger)"/>
    <property type="match status" value="1"/>
</dbReference>
<name>A0A669C5B5_ORENI</name>
<dbReference type="InterPro" id="IPR058030">
    <property type="entry name" value="TRIM8/14/16/25/29/45/65_CC"/>
</dbReference>
<keyword evidence="4" id="KW-0862">Zinc</keyword>
<dbReference type="Pfam" id="PF13445">
    <property type="entry name" value="zf-RING_UBOX"/>
    <property type="match status" value="1"/>
</dbReference>
<evidence type="ECO:0000256" key="1">
    <source>
        <dbReference type="ARBA" id="ARBA00022588"/>
    </source>
</evidence>
<feature type="domain" description="B30.2/SPRY" evidence="10">
    <location>
        <begin position="391"/>
        <end position="582"/>
    </location>
</feature>
<evidence type="ECO:0000256" key="4">
    <source>
        <dbReference type="ARBA" id="ARBA00022833"/>
    </source>
</evidence>
<evidence type="ECO:0000256" key="3">
    <source>
        <dbReference type="ARBA" id="ARBA00022771"/>
    </source>
</evidence>
<dbReference type="FunFam" id="2.60.120.920:FF:000004">
    <property type="entry name" value="Butyrophilin subfamily 1 member A1"/>
    <property type="match status" value="1"/>
</dbReference>
<dbReference type="Pfam" id="PF00643">
    <property type="entry name" value="zf-B_box"/>
    <property type="match status" value="1"/>
</dbReference>
<keyword evidence="2" id="KW-0479">Metal-binding</keyword>
<dbReference type="Gene3D" id="2.60.120.920">
    <property type="match status" value="1"/>
</dbReference>
<dbReference type="Pfam" id="PF25600">
    <property type="entry name" value="TRIM_CC"/>
    <property type="match status" value="1"/>
</dbReference>
<dbReference type="SMART" id="SM00589">
    <property type="entry name" value="PRY"/>
    <property type="match status" value="1"/>
</dbReference>